<dbReference type="SUPFAM" id="SSF53098">
    <property type="entry name" value="Ribonuclease H-like"/>
    <property type="match status" value="1"/>
</dbReference>
<dbReference type="CDD" id="cd06222">
    <property type="entry name" value="RNase_H_like"/>
    <property type="match status" value="1"/>
</dbReference>
<evidence type="ECO:0000313" key="3">
    <source>
        <dbReference type="Proteomes" id="UP001293593"/>
    </source>
</evidence>
<dbReference type="AlphaFoldDB" id="A0AAE1IVK3"/>
<dbReference type="PANTHER" id="PTHR47074">
    <property type="entry name" value="BNAC02G40300D PROTEIN"/>
    <property type="match status" value="1"/>
</dbReference>
<accession>A0AAE1IVK3</accession>
<evidence type="ECO:0000259" key="1">
    <source>
        <dbReference type="Pfam" id="PF13456"/>
    </source>
</evidence>
<name>A0AAE1IVK3_9FABA</name>
<comment type="caution">
    <text evidence="2">The sequence shown here is derived from an EMBL/GenBank/DDBJ whole genome shotgun (WGS) entry which is preliminary data.</text>
</comment>
<dbReference type="GO" id="GO:0003676">
    <property type="term" value="F:nucleic acid binding"/>
    <property type="evidence" value="ECO:0007669"/>
    <property type="project" value="InterPro"/>
</dbReference>
<reference evidence="2" key="1">
    <citation type="submission" date="2023-10" db="EMBL/GenBank/DDBJ databases">
        <title>Chromosome-level genome of the transformable northern wattle, Acacia crassicarpa.</title>
        <authorList>
            <person name="Massaro I."/>
            <person name="Sinha N.R."/>
            <person name="Poethig S."/>
            <person name="Leichty A.R."/>
        </authorList>
    </citation>
    <scope>NUCLEOTIDE SEQUENCE</scope>
    <source>
        <strain evidence="2">Acra3RX</strain>
        <tissue evidence="2">Leaf</tissue>
    </source>
</reference>
<dbReference type="InterPro" id="IPR052929">
    <property type="entry name" value="RNase_H-like_EbsB-rel"/>
</dbReference>
<dbReference type="Gene3D" id="3.30.420.10">
    <property type="entry name" value="Ribonuclease H-like superfamily/Ribonuclease H"/>
    <property type="match status" value="1"/>
</dbReference>
<protein>
    <recommendedName>
        <fullName evidence="1">RNase H type-1 domain-containing protein</fullName>
    </recommendedName>
</protein>
<organism evidence="2 3">
    <name type="scientific">Acacia crassicarpa</name>
    <name type="common">northern wattle</name>
    <dbReference type="NCBI Taxonomy" id="499986"/>
    <lineage>
        <taxon>Eukaryota</taxon>
        <taxon>Viridiplantae</taxon>
        <taxon>Streptophyta</taxon>
        <taxon>Embryophyta</taxon>
        <taxon>Tracheophyta</taxon>
        <taxon>Spermatophyta</taxon>
        <taxon>Magnoliopsida</taxon>
        <taxon>eudicotyledons</taxon>
        <taxon>Gunneridae</taxon>
        <taxon>Pentapetalae</taxon>
        <taxon>rosids</taxon>
        <taxon>fabids</taxon>
        <taxon>Fabales</taxon>
        <taxon>Fabaceae</taxon>
        <taxon>Caesalpinioideae</taxon>
        <taxon>mimosoid clade</taxon>
        <taxon>Acacieae</taxon>
        <taxon>Acacia</taxon>
    </lineage>
</organism>
<dbReference type="InterPro" id="IPR012337">
    <property type="entry name" value="RNaseH-like_sf"/>
</dbReference>
<dbReference type="InterPro" id="IPR002156">
    <property type="entry name" value="RNaseH_domain"/>
</dbReference>
<dbReference type="EMBL" id="JAWXYG010000012">
    <property type="protein sequence ID" value="KAK4258183.1"/>
    <property type="molecule type" value="Genomic_DNA"/>
</dbReference>
<dbReference type="InterPro" id="IPR036397">
    <property type="entry name" value="RNaseH_sf"/>
</dbReference>
<dbReference type="Proteomes" id="UP001293593">
    <property type="component" value="Unassembled WGS sequence"/>
</dbReference>
<gene>
    <name evidence="2" type="ORF">QN277_007656</name>
</gene>
<dbReference type="Pfam" id="PF13456">
    <property type="entry name" value="RVT_3"/>
    <property type="match status" value="1"/>
</dbReference>
<proteinExistence type="predicted"/>
<feature type="domain" description="RNase H type-1" evidence="1">
    <location>
        <begin position="29"/>
        <end position="136"/>
    </location>
</feature>
<dbReference type="PANTHER" id="PTHR47074:SF11">
    <property type="entry name" value="REVERSE TRANSCRIPTASE-LIKE PROTEIN"/>
    <property type="match status" value="1"/>
</dbReference>
<sequence length="140" mass="15371">MHSNPMVLRVTPTQLAVWSPPSVGKLKFNCDGAFSANMSDAAIGVICRDHFGDFKWGFVDKVKSISAFMTEALALKRALMLAVDLGHDNVIFETDCLSLLKCVDAKAPDMIDWRSRSIIFDIICLLGTKVGFSLSFTPRG</sequence>
<evidence type="ECO:0000313" key="2">
    <source>
        <dbReference type="EMBL" id="KAK4258183.1"/>
    </source>
</evidence>
<dbReference type="InterPro" id="IPR044730">
    <property type="entry name" value="RNase_H-like_dom_plant"/>
</dbReference>
<keyword evidence="3" id="KW-1185">Reference proteome</keyword>
<dbReference type="GO" id="GO:0004523">
    <property type="term" value="F:RNA-DNA hybrid ribonuclease activity"/>
    <property type="evidence" value="ECO:0007669"/>
    <property type="project" value="InterPro"/>
</dbReference>